<dbReference type="AlphaFoldDB" id="A0A8B8IXT3"/>
<evidence type="ECO:0000259" key="2">
    <source>
        <dbReference type="Pfam" id="PF05605"/>
    </source>
</evidence>
<dbReference type="GeneID" id="103722937"/>
<dbReference type="PANTHER" id="PTHR31875">
    <property type="entry name" value="PROTEIN DEHYDRATION-INDUCED 19"/>
    <property type="match status" value="1"/>
</dbReference>
<accession>A0A8B8IXT3</accession>
<protein>
    <submittedName>
        <fullName evidence="5">Protein DEHYDRATION-INDUCED 19-like isoform X3</fullName>
    </submittedName>
</protein>
<keyword evidence="4" id="KW-1185">Reference proteome</keyword>
<dbReference type="PANTHER" id="PTHR31875:SF6">
    <property type="entry name" value="PROTEIN DEHYDRATION-INDUCED 19"/>
    <property type="match status" value="1"/>
</dbReference>
<sequence length="172" mass="20059">MDSDLWASRLFADKRHYLLQHRQNPQSDRLGVDDFEMEEEVRPDFPCPHCYGDHDVTSLCYHVEDDHAFESKTADHLQRQRQLRRFAIPSSQTLSLLGRDLREAYLQLLLGTGTYRSSNTEDAYMKKVRPSKTWKSSLDSSLTHEEREQKQKQAIVRATFVQDLLLSALFGD</sequence>
<reference evidence="4" key="1">
    <citation type="journal article" date="2019" name="Nat. Commun.">
        <title>Genome-wide association mapping of date palm fruit traits.</title>
        <authorList>
            <person name="Hazzouri K.M."/>
            <person name="Gros-Balthazard M."/>
            <person name="Flowers J.M."/>
            <person name="Copetti D."/>
            <person name="Lemansour A."/>
            <person name="Lebrun M."/>
            <person name="Masmoudi K."/>
            <person name="Ferrand S."/>
            <person name="Dhar M.I."/>
            <person name="Fresquez Z.A."/>
            <person name="Rosas U."/>
            <person name="Zhang J."/>
            <person name="Talag J."/>
            <person name="Lee S."/>
            <person name="Kudrna D."/>
            <person name="Powell R.F."/>
            <person name="Leitch I.J."/>
            <person name="Krueger R.R."/>
            <person name="Wing R.A."/>
            <person name="Amiri K.M.A."/>
            <person name="Purugganan M.D."/>
        </authorList>
    </citation>
    <scope>NUCLEOTIDE SEQUENCE [LARGE SCALE GENOMIC DNA]</scope>
    <source>
        <strain evidence="4">cv. Khalas</strain>
    </source>
</reference>
<name>A0A8B8IXT3_PHODC</name>
<evidence type="ECO:0000313" key="5">
    <source>
        <dbReference type="RefSeq" id="XP_026655702.1"/>
    </source>
</evidence>
<dbReference type="InterPro" id="IPR033347">
    <property type="entry name" value="Di19"/>
</dbReference>
<gene>
    <name evidence="5" type="primary">LOC103722937</name>
</gene>
<proteinExistence type="inferred from homology"/>
<dbReference type="Proteomes" id="UP000228380">
    <property type="component" value="Chromosome 4"/>
</dbReference>
<organism evidence="4 5">
    <name type="scientific">Phoenix dactylifera</name>
    <name type="common">Date palm</name>
    <dbReference type="NCBI Taxonomy" id="42345"/>
    <lineage>
        <taxon>Eukaryota</taxon>
        <taxon>Viridiplantae</taxon>
        <taxon>Streptophyta</taxon>
        <taxon>Embryophyta</taxon>
        <taxon>Tracheophyta</taxon>
        <taxon>Spermatophyta</taxon>
        <taxon>Magnoliopsida</taxon>
        <taxon>Liliopsida</taxon>
        <taxon>Arecaceae</taxon>
        <taxon>Coryphoideae</taxon>
        <taxon>Phoeniceae</taxon>
        <taxon>Phoenix</taxon>
    </lineage>
</organism>
<dbReference type="InterPro" id="IPR027935">
    <property type="entry name" value="Di19_C"/>
</dbReference>
<evidence type="ECO:0000313" key="4">
    <source>
        <dbReference type="Proteomes" id="UP000228380"/>
    </source>
</evidence>
<dbReference type="Pfam" id="PF05605">
    <property type="entry name" value="zf-Di19"/>
    <property type="match status" value="1"/>
</dbReference>
<dbReference type="RefSeq" id="XP_026655702.1">
    <property type="nucleotide sequence ID" value="XM_026799901.2"/>
</dbReference>
<comment type="similarity">
    <text evidence="1">Belongs to the Di19 family.</text>
</comment>
<feature type="domain" description="Di19 C-terminal" evidence="3">
    <location>
        <begin position="118"/>
        <end position="169"/>
    </location>
</feature>
<dbReference type="Pfam" id="PF14571">
    <property type="entry name" value="Di19_C"/>
    <property type="match status" value="1"/>
</dbReference>
<evidence type="ECO:0000259" key="3">
    <source>
        <dbReference type="Pfam" id="PF14571"/>
    </source>
</evidence>
<evidence type="ECO:0000256" key="1">
    <source>
        <dbReference type="ARBA" id="ARBA00007109"/>
    </source>
</evidence>
<feature type="domain" description="Di19 zinc-binding" evidence="2">
    <location>
        <begin position="44"/>
        <end position="73"/>
    </location>
</feature>
<dbReference type="InterPro" id="IPR008598">
    <property type="entry name" value="Di19_Zn-bd"/>
</dbReference>
<reference evidence="5" key="2">
    <citation type="submission" date="2025-08" db="UniProtKB">
        <authorList>
            <consortium name="RefSeq"/>
        </authorList>
    </citation>
    <scope>IDENTIFICATION</scope>
    <source>
        <tissue evidence="5">Young leaves</tissue>
    </source>
</reference>